<protein>
    <submittedName>
        <fullName evidence="2">2-methylcitrate dehydratase</fullName>
    </submittedName>
</protein>
<dbReference type="InterPro" id="IPR036148">
    <property type="entry name" value="MmgE/PrpD_sf"/>
</dbReference>
<evidence type="ECO:0000313" key="3">
    <source>
        <dbReference type="Proteomes" id="UP000019478"/>
    </source>
</evidence>
<dbReference type="GO" id="GO:0005739">
    <property type="term" value="C:mitochondrion"/>
    <property type="evidence" value="ECO:0007669"/>
    <property type="project" value="TreeGrafter"/>
</dbReference>
<dbReference type="STRING" id="1182542.W9XY10"/>
<dbReference type="GO" id="GO:0016829">
    <property type="term" value="F:lyase activity"/>
    <property type="evidence" value="ECO:0007669"/>
    <property type="project" value="InterPro"/>
</dbReference>
<sequence>GFYDVLFKGKKLEFRHPYSSYVMENVLFKVSYHAKFHSRPPLKIKEITNRTYETSIRIIDKQFKPIDNLTDRDHCVQYMVRVMLAFNR</sequence>
<name>W9XY10_9EURO</name>
<dbReference type="InterPro" id="IPR045337">
    <property type="entry name" value="MmgE_PrpD_C"/>
</dbReference>
<accession>W9XY10</accession>
<dbReference type="AlphaFoldDB" id="W9XY10"/>
<comment type="caution">
    <text evidence="2">The sequence shown here is derived from an EMBL/GenBank/DDBJ whole genome shotgun (WGS) entry which is preliminary data.</text>
</comment>
<feature type="non-terminal residue" evidence="2">
    <location>
        <position position="88"/>
    </location>
</feature>
<keyword evidence="3" id="KW-1185">Reference proteome</keyword>
<gene>
    <name evidence="2" type="ORF">A1O3_06083</name>
</gene>
<dbReference type="OrthoDB" id="10055203at2759"/>
<dbReference type="Pfam" id="PF19305">
    <property type="entry name" value="MmgE_PrpD_C"/>
    <property type="match status" value="1"/>
</dbReference>
<reference evidence="2 3" key="1">
    <citation type="submission" date="2013-03" db="EMBL/GenBank/DDBJ databases">
        <title>The Genome Sequence of Capronia epimyces CBS 606.96.</title>
        <authorList>
            <consortium name="The Broad Institute Genomics Platform"/>
            <person name="Cuomo C."/>
            <person name="de Hoog S."/>
            <person name="Gorbushina A."/>
            <person name="Walker B."/>
            <person name="Young S.K."/>
            <person name="Zeng Q."/>
            <person name="Gargeya S."/>
            <person name="Fitzgerald M."/>
            <person name="Haas B."/>
            <person name="Abouelleil A."/>
            <person name="Allen A.W."/>
            <person name="Alvarado L."/>
            <person name="Arachchi H.M."/>
            <person name="Berlin A.M."/>
            <person name="Chapman S.B."/>
            <person name="Gainer-Dewar J."/>
            <person name="Goldberg J."/>
            <person name="Griggs A."/>
            <person name="Gujja S."/>
            <person name="Hansen M."/>
            <person name="Howarth C."/>
            <person name="Imamovic A."/>
            <person name="Ireland A."/>
            <person name="Larimer J."/>
            <person name="McCowan C."/>
            <person name="Murphy C."/>
            <person name="Pearson M."/>
            <person name="Poon T.W."/>
            <person name="Priest M."/>
            <person name="Roberts A."/>
            <person name="Saif S."/>
            <person name="Shea T."/>
            <person name="Sisk P."/>
            <person name="Sykes S."/>
            <person name="Wortman J."/>
            <person name="Nusbaum C."/>
            <person name="Birren B."/>
        </authorList>
    </citation>
    <scope>NUCLEOTIDE SEQUENCE [LARGE SCALE GENOMIC DNA]</scope>
    <source>
        <strain evidence="2 3">CBS 606.96</strain>
    </source>
</reference>
<dbReference type="SUPFAM" id="SSF103378">
    <property type="entry name" value="2-methylcitrate dehydratase PrpD"/>
    <property type="match status" value="1"/>
</dbReference>
<feature type="non-terminal residue" evidence="2">
    <location>
        <position position="1"/>
    </location>
</feature>
<proteinExistence type="predicted"/>
<organism evidence="2 3">
    <name type="scientific">Capronia epimyces CBS 606.96</name>
    <dbReference type="NCBI Taxonomy" id="1182542"/>
    <lineage>
        <taxon>Eukaryota</taxon>
        <taxon>Fungi</taxon>
        <taxon>Dikarya</taxon>
        <taxon>Ascomycota</taxon>
        <taxon>Pezizomycotina</taxon>
        <taxon>Eurotiomycetes</taxon>
        <taxon>Chaetothyriomycetidae</taxon>
        <taxon>Chaetothyriales</taxon>
        <taxon>Herpotrichiellaceae</taxon>
        <taxon>Capronia</taxon>
    </lineage>
</organism>
<dbReference type="HOGENOM" id="CLU_2474903_0_0_1"/>
<dbReference type="Proteomes" id="UP000019478">
    <property type="component" value="Unassembled WGS sequence"/>
</dbReference>
<dbReference type="PANTHER" id="PTHR16943:SF16">
    <property type="entry name" value="2-METHYLCITRATE DEHYDRATASE-RELATED"/>
    <property type="match status" value="1"/>
</dbReference>
<dbReference type="RefSeq" id="XP_007734393.1">
    <property type="nucleotide sequence ID" value="XM_007736203.1"/>
</dbReference>
<dbReference type="InterPro" id="IPR042188">
    <property type="entry name" value="MmgE/PrpD_sf_2"/>
</dbReference>
<dbReference type="eggNOG" id="ENOG502QPZI">
    <property type="taxonomic scope" value="Eukaryota"/>
</dbReference>
<dbReference type="InterPro" id="IPR005656">
    <property type="entry name" value="MmgE_PrpD"/>
</dbReference>
<dbReference type="PANTHER" id="PTHR16943">
    <property type="entry name" value="2-METHYLCITRATE DEHYDRATASE-RELATED"/>
    <property type="match status" value="1"/>
</dbReference>
<dbReference type="Gene3D" id="3.30.1330.120">
    <property type="entry name" value="2-methylcitrate dehydratase PrpD"/>
    <property type="match status" value="1"/>
</dbReference>
<evidence type="ECO:0000313" key="2">
    <source>
        <dbReference type="EMBL" id="EXJ82270.1"/>
    </source>
</evidence>
<feature type="domain" description="MmgE/PrpD C-terminal" evidence="1">
    <location>
        <begin position="37"/>
        <end position="86"/>
    </location>
</feature>
<evidence type="ECO:0000259" key="1">
    <source>
        <dbReference type="Pfam" id="PF19305"/>
    </source>
</evidence>
<dbReference type="GeneID" id="19170193"/>
<dbReference type="EMBL" id="AMGY01000005">
    <property type="protein sequence ID" value="EXJ82270.1"/>
    <property type="molecule type" value="Genomic_DNA"/>
</dbReference>